<dbReference type="GO" id="GO:0009523">
    <property type="term" value="C:photosystem II"/>
    <property type="evidence" value="ECO:0007669"/>
    <property type="project" value="InterPro"/>
</dbReference>
<dbReference type="NCBIfam" id="NF040946">
    <property type="entry name" value="PSII_PsbP"/>
    <property type="match status" value="1"/>
</dbReference>
<dbReference type="STRING" id="1169540.A0A0G4EIF8"/>
<organism evidence="3 4">
    <name type="scientific">Vitrella brassicaformis (strain CCMP3155)</name>
    <dbReference type="NCBI Taxonomy" id="1169540"/>
    <lineage>
        <taxon>Eukaryota</taxon>
        <taxon>Sar</taxon>
        <taxon>Alveolata</taxon>
        <taxon>Colpodellida</taxon>
        <taxon>Vitrellaceae</taxon>
        <taxon>Vitrella</taxon>
    </lineage>
</organism>
<feature type="domain" description="PsbP C-terminal" evidence="2">
    <location>
        <begin position="137"/>
        <end position="286"/>
    </location>
</feature>
<dbReference type="GO" id="GO:0019898">
    <property type="term" value="C:extrinsic component of membrane"/>
    <property type="evidence" value="ECO:0007669"/>
    <property type="project" value="InterPro"/>
</dbReference>
<dbReference type="InParanoid" id="A0A0G4EIF8"/>
<dbReference type="Gene3D" id="3.40.1000.10">
    <property type="entry name" value="Mog1/PsbP, alpha/beta/alpha sandwich"/>
    <property type="match status" value="1"/>
</dbReference>
<dbReference type="OrthoDB" id="2014109at2759"/>
<feature type="region of interest" description="Disordered" evidence="1">
    <location>
        <begin position="60"/>
        <end position="79"/>
    </location>
</feature>
<name>A0A0G4EIF8_VITBC</name>
<dbReference type="InterPro" id="IPR016123">
    <property type="entry name" value="Mog1/PsbP_a/b/a-sand"/>
</dbReference>
<dbReference type="Pfam" id="PF01789">
    <property type="entry name" value="PsbP"/>
    <property type="match status" value="1"/>
</dbReference>
<evidence type="ECO:0000256" key="1">
    <source>
        <dbReference type="SAM" id="MobiDB-lite"/>
    </source>
</evidence>
<dbReference type="PANTHER" id="PTHR31407:SF16">
    <property type="entry name" value="PSBP DOMAIN-CONTAINING PROTEIN 7, CHLOROPLASTIC"/>
    <property type="match status" value="1"/>
</dbReference>
<dbReference type="VEuPathDB" id="CryptoDB:Vbra_20401"/>
<sequence length="291" mass="31540">MPQIAICELSFLEDCSLFFPMAGSNRLRAMCLGAAVTLLPLAAAFSRTVLPSSARRSVLRSSLSPGSHSPPSSAWQLSSSPSAEESRRALIDRLAALVPAISAAVLTGGSVGSAWAAGEAIATIPEVPPSTNRMGGQLQPYNDIQRGFKLNRPSGWNEFQCVGTEDQVARCKNQYVVKWQDVVEKLEQITVASKPVSKSSSVESLGDPAEVGAKLAKIRNCNLIGASARRTRDHVYYTFELQGETVHELVALSIFEGKLWQINCITSEKRWPKMQSTFQETLLSFQPAITA</sequence>
<dbReference type="GO" id="GO:0005509">
    <property type="term" value="F:calcium ion binding"/>
    <property type="evidence" value="ECO:0007669"/>
    <property type="project" value="InterPro"/>
</dbReference>
<accession>A0A0G4EIF8</accession>
<dbReference type="AlphaFoldDB" id="A0A0G4EIF8"/>
<evidence type="ECO:0000259" key="2">
    <source>
        <dbReference type="Pfam" id="PF01789"/>
    </source>
</evidence>
<proteinExistence type="predicted"/>
<dbReference type="GO" id="GO:0015979">
    <property type="term" value="P:photosynthesis"/>
    <property type="evidence" value="ECO:0007669"/>
    <property type="project" value="InterPro"/>
</dbReference>
<evidence type="ECO:0000313" key="4">
    <source>
        <dbReference type="Proteomes" id="UP000041254"/>
    </source>
</evidence>
<dbReference type="EMBL" id="CDMY01000246">
    <property type="protein sequence ID" value="CEL96783.1"/>
    <property type="molecule type" value="Genomic_DNA"/>
</dbReference>
<dbReference type="PANTHER" id="PTHR31407">
    <property type="match status" value="1"/>
</dbReference>
<evidence type="ECO:0000313" key="3">
    <source>
        <dbReference type="EMBL" id="CEL96783.1"/>
    </source>
</evidence>
<dbReference type="Proteomes" id="UP000041254">
    <property type="component" value="Unassembled WGS sequence"/>
</dbReference>
<dbReference type="SUPFAM" id="SSF55724">
    <property type="entry name" value="Mog1p/PsbP-like"/>
    <property type="match status" value="1"/>
</dbReference>
<reference evidence="3 4" key="1">
    <citation type="submission" date="2014-11" db="EMBL/GenBank/DDBJ databases">
        <authorList>
            <person name="Zhu J."/>
            <person name="Qi W."/>
            <person name="Song R."/>
        </authorList>
    </citation>
    <scope>NUCLEOTIDE SEQUENCE [LARGE SCALE GENOMIC DNA]</scope>
</reference>
<protein>
    <recommendedName>
        <fullName evidence="2">PsbP C-terminal domain-containing protein</fullName>
    </recommendedName>
</protein>
<keyword evidence="4" id="KW-1185">Reference proteome</keyword>
<dbReference type="InterPro" id="IPR002683">
    <property type="entry name" value="PsbP_C"/>
</dbReference>
<gene>
    <name evidence="3" type="ORF">Vbra_20401</name>
</gene>